<dbReference type="RefSeq" id="WP_238896992.1">
    <property type="nucleotide sequence ID" value="NZ_JAKOGG010000010.1"/>
</dbReference>
<sequence length="153" mass="17647">MNKENLLKAFDQAIIDLEAAGDIVVTTTVSSKISTYLYSVVRDALCDEHKQQSAALQLPELRIESTLAHCITKLETIFNLTADDADQLAYQFYALCHERHSELEIADYFSHEGPFEIALTAYYCCHLGKNRFGNSDYLDWRKPFYAEFDRYDR</sequence>
<gene>
    <name evidence="1" type="ORF">L9G74_13760</name>
</gene>
<dbReference type="Proteomes" id="UP001201549">
    <property type="component" value="Unassembled WGS sequence"/>
</dbReference>
<name>A0ABT2FMN1_9GAMM</name>
<accession>A0ABT2FMN1</accession>
<evidence type="ECO:0000313" key="1">
    <source>
        <dbReference type="EMBL" id="MCS4557513.1"/>
    </source>
</evidence>
<organism evidence="1 2">
    <name type="scientific">Shewanella electrica</name>
    <dbReference type="NCBI Taxonomy" id="515560"/>
    <lineage>
        <taxon>Bacteria</taxon>
        <taxon>Pseudomonadati</taxon>
        <taxon>Pseudomonadota</taxon>
        <taxon>Gammaproteobacteria</taxon>
        <taxon>Alteromonadales</taxon>
        <taxon>Shewanellaceae</taxon>
        <taxon>Shewanella</taxon>
    </lineage>
</organism>
<protein>
    <submittedName>
        <fullName evidence="1">Uncharacterized protein</fullName>
    </submittedName>
</protein>
<proteinExistence type="predicted"/>
<reference evidence="1 2" key="1">
    <citation type="submission" date="2022-02" db="EMBL/GenBank/DDBJ databases">
        <authorList>
            <person name="Zhuang L."/>
        </authorList>
    </citation>
    <scope>NUCLEOTIDE SEQUENCE [LARGE SCALE GENOMIC DNA]</scope>
    <source>
        <strain evidence="1 2">C32</strain>
    </source>
</reference>
<evidence type="ECO:0000313" key="2">
    <source>
        <dbReference type="Proteomes" id="UP001201549"/>
    </source>
</evidence>
<keyword evidence="2" id="KW-1185">Reference proteome</keyword>
<reference evidence="2" key="2">
    <citation type="submission" date="2023-07" db="EMBL/GenBank/DDBJ databases">
        <title>Shewanella mangrovi sp. nov., an acetaldehyde- degrading bacterium isolated from mangrove sediment.</title>
        <authorList>
            <person name="Liu Y."/>
        </authorList>
    </citation>
    <scope>NUCLEOTIDE SEQUENCE [LARGE SCALE GENOMIC DNA]</scope>
    <source>
        <strain evidence="2">C32</strain>
    </source>
</reference>
<comment type="caution">
    <text evidence="1">The sequence shown here is derived from an EMBL/GenBank/DDBJ whole genome shotgun (WGS) entry which is preliminary data.</text>
</comment>
<dbReference type="EMBL" id="JAKOGG010000010">
    <property type="protein sequence ID" value="MCS4557513.1"/>
    <property type="molecule type" value="Genomic_DNA"/>
</dbReference>